<proteinExistence type="predicted"/>
<name>A0ACB7SMX4_HYAAI</name>
<dbReference type="EMBL" id="CM023483">
    <property type="protein sequence ID" value="KAH6935279.1"/>
    <property type="molecule type" value="Genomic_DNA"/>
</dbReference>
<organism evidence="1 2">
    <name type="scientific">Hyalomma asiaticum</name>
    <name type="common">Tick</name>
    <dbReference type="NCBI Taxonomy" id="266040"/>
    <lineage>
        <taxon>Eukaryota</taxon>
        <taxon>Metazoa</taxon>
        <taxon>Ecdysozoa</taxon>
        <taxon>Arthropoda</taxon>
        <taxon>Chelicerata</taxon>
        <taxon>Arachnida</taxon>
        <taxon>Acari</taxon>
        <taxon>Parasitiformes</taxon>
        <taxon>Ixodida</taxon>
        <taxon>Ixodoidea</taxon>
        <taxon>Ixodidae</taxon>
        <taxon>Hyalomminae</taxon>
        <taxon>Hyalomma</taxon>
    </lineage>
</organism>
<evidence type="ECO:0000313" key="2">
    <source>
        <dbReference type="Proteomes" id="UP000821845"/>
    </source>
</evidence>
<protein>
    <submittedName>
        <fullName evidence="1">Uncharacterized protein</fullName>
    </submittedName>
</protein>
<accession>A0ACB7SMX4</accession>
<comment type="caution">
    <text evidence="1">The sequence shown here is derived from an EMBL/GenBank/DDBJ whole genome shotgun (WGS) entry which is preliminary data.</text>
</comment>
<gene>
    <name evidence="1" type="ORF">HPB50_005014</name>
</gene>
<evidence type="ECO:0000313" key="1">
    <source>
        <dbReference type="EMBL" id="KAH6935279.1"/>
    </source>
</evidence>
<keyword evidence="2" id="KW-1185">Reference proteome</keyword>
<reference evidence="1" key="1">
    <citation type="submission" date="2020-05" db="EMBL/GenBank/DDBJ databases">
        <title>Large-scale comparative analyses of tick genomes elucidate their genetic diversity and vector capacities.</title>
        <authorList>
            <person name="Jia N."/>
            <person name="Wang J."/>
            <person name="Shi W."/>
            <person name="Du L."/>
            <person name="Sun Y."/>
            <person name="Zhan W."/>
            <person name="Jiang J."/>
            <person name="Wang Q."/>
            <person name="Zhang B."/>
            <person name="Ji P."/>
            <person name="Sakyi L.B."/>
            <person name="Cui X."/>
            <person name="Yuan T."/>
            <person name="Jiang B."/>
            <person name="Yang W."/>
            <person name="Lam T.T.-Y."/>
            <person name="Chang Q."/>
            <person name="Ding S."/>
            <person name="Wang X."/>
            <person name="Zhu J."/>
            <person name="Ruan X."/>
            <person name="Zhao L."/>
            <person name="Wei J."/>
            <person name="Que T."/>
            <person name="Du C."/>
            <person name="Cheng J."/>
            <person name="Dai P."/>
            <person name="Han X."/>
            <person name="Huang E."/>
            <person name="Gao Y."/>
            <person name="Liu J."/>
            <person name="Shao H."/>
            <person name="Ye R."/>
            <person name="Li L."/>
            <person name="Wei W."/>
            <person name="Wang X."/>
            <person name="Wang C."/>
            <person name="Yang T."/>
            <person name="Huo Q."/>
            <person name="Li W."/>
            <person name="Guo W."/>
            <person name="Chen H."/>
            <person name="Zhou L."/>
            <person name="Ni X."/>
            <person name="Tian J."/>
            <person name="Zhou Y."/>
            <person name="Sheng Y."/>
            <person name="Liu T."/>
            <person name="Pan Y."/>
            <person name="Xia L."/>
            <person name="Li J."/>
            <person name="Zhao F."/>
            <person name="Cao W."/>
        </authorList>
    </citation>
    <scope>NUCLEOTIDE SEQUENCE</scope>
    <source>
        <strain evidence="1">Hyas-2018</strain>
    </source>
</reference>
<sequence>MSFKAGKWGVGVVLLTASVEASQQLSKTYRPWCIVKDDGTVVSAHCMCIAGLGECCSHVAALLFNIEAAIKYGLNDPSPTEAACRWSKVSKSSTTFAPNTLVLSCTTDSEGTDSSPETAAEERKATKQHCSSLSAMGDIYGNADLHSARNAQLSKECCAEIQPTPPITDKAPPGKT</sequence>
<dbReference type="Proteomes" id="UP000821845">
    <property type="component" value="Chromosome 3"/>
</dbReference>